<evidence type="ECO:0000313" key="2">
    <source>
        <dbReference type="Proteomes" id="UP000189703"/>
    </source>
</evidence>
<protein>
    <submittedName>
        <fullName evidence="3">Uncharacterized protein LOC104603401</fullName>
    </submittedName>
</protein>
<dbReference type="Pfam" id="PF22486">
    <property type="entry name" value="MATH_2"/>
    <property type="match status" value="3"/>
</dbReference>
<organism evidence="2 3">
    <name type="scientific">Nelumbo nucifera</name>
    <name type="common">Sacred lotus</name>
    <dbReference type="NCBI Taxonomy" id="4432"/>
    <lineage>
        <taxon>Eukaryota</taxon>
        <taxon>Viridiplantae</taxon>
        <taxon>Streptophyta</taxon>
        <taxon>Embryophyta</taxon>
        <taxon>Tracheophyta</taxon>
        <taxon>Spermatophyta</taxon>
        <taxon>Magnoliopsida</taxon>
        <taxon>Proteales</taxon>
        <taxon>Nelumbonaceae</taxon>
        <taxon>Nelumbo</taxon>
    </lineage>
</organism>
<feature type="domain" description="MATH" evidence="1">
    <location>
        <begin position="251"/>
        <end position="377"/>
    </location>
</feature>
<dbReference type="KEGG" id="nnu:104603401"/>
<dbReference type="PROSITE" id="PS50144">
    <property type="entry name" value="MATH"/>
    <property type="match status" value="2"/>
</dbReference>
<dbReference type="SMART" id="SM00061">
    <property type="entry name" value="MATH"/>
    <property type="match status" value="3"/>
</dbReference>
<evidence type="ECO:0000259" key="1">
    <source>
        <dbReference type="PROSITE" id="PS50144"/>
    </source>
</evidence>
<dbReference type="PANTHER" id="PTHR46162">
    <property type="entry name" value="TRAF-LIKE FAMILY PROTEIN"/>
    <property type="match status" value="1"/>
</dbReference>
<dbReference type="PANTHER" id="PTHR46162:SF40">
    <property type="entry name" value="TRAF-LIKE FAMILY PROTEIN"/>
    <property type="match status" value="1"/>
</dbReference>
<feature type="domain" description="MATH" evidence="1">
    <location>
        <begin position="16"/>
        <end position="166"/>
    </location>
</feature>
<dbReference type="RefSeq" id="XP_010265728.2">
    <property type="nucleotide sequence ID" value="XM_010267426.2"/>
</dbReference>
<keyword evidence="2" id="KW-1185">Reference proteome</keyword>
<dbReference type="InterPro" id="IPR008974">
    <property type="entry name" value="TRAF-like"/>
</dbReference>
<evidence type="ECO:0000313" key="3">
    <source>
        <dbReference type="RefSeq" id="XP_010265728.2"/>
    </source>
</evidence>
<sequence>MNREERILRSFRKEKPVHYILKIKPFSSLVESSLKKYVSGDFEAGGYKWRLILYPKGDERRSGKHHISLYLAISETNSLPLGWEVNAKLRLFIFDQFLEEFLIVQGNLIVLDSENACRCTTEVLYAQFDYHNWFSSVHAFLILMKLCTVEKFSGLVNERYYSEVFTVGDHKWKAALYPNGKGSEKSKSLSLFLELADMTTLRPKEKVHVKFILRVGSEETVPDQARSYIVYISAPQRPTAHLRRALEHLSIMTSLGVVEKFSGLNLQYNFSEVFTVGNHKWKVLLYPNGSASMQQSLSLFLTHADRAILHPEQKVQIEFILRVRDQLGGKHIERKDTHGFNIKEASWGWSGFMPLSVLKDQSRGFLVNDASIIEAQINFLGVVNDSSKDQVI</sequence>
<dbReference type="CDD" id="cd00121">
    <property type="entry name" value="MATH"/>
    <property type="match status" value="3"/>
</dbReference>
<dbReference type="Gene3D" id="2.60.210.10">
    <property type="entry name" value="Apoptosis, Tumor Necrosis Factor Receptor Associated Protein 2, Chain A"/>
    <property type="match status" value="3"/>
</dbReference>
<dbReference type="eggNOG" id="KOG1987">
    <property type="taxonomic scope" value="Eukaryota"/>
</dbReference>
<name>A0A1U8ASF0_NELNU</name>
<dbReference type="InterPro" id="IPR002083">
    <property type="entry name" value="MATH/TRAF_dom"/>
</dbReference>
<accession>A0A1U8ASF0</accession>
<dbReference type="OrthoDB" id="1883087at2759"/>
<proteinExistence type="predicted"/>
<dbReference type="AlphaFoldDB" id="A0A1U8ASF0"/>
<dbReference type="InParanoid" id="A0A1U8ASF0"/>
<gene>
    <name evidence="3" type="primary">LOC104603401</name>
</gene>
<dbReference type="Proteomes" id="UP000189703">
    <property type="component" value="Unplaced"/>
</dbReference>
<reference evidence="3" key="1">
    <citation type="submission" date="2025-08" db="UniProtKB">
        <authorList>
            <consortium name="RefSeq"/>
        </authorList>
    </citation>
    <scope>IDENTIFICATION</scope>
</reference>
<dbReference type="GeneID" id="104603401"/>
<dbReference type="STRING" id="4432.A0A1U8ASF0"/>
<dbReference type="SUPFAM" id="SSF49599">
    <property type="entry name" value="TRAF domain-like"/>
    <property type="match status" value="3"/>
</dbReference>